<gene>
    <name evidence="1" type="ORF">E2C01_030293</name>
</gene>
<proteinExistence type="predicted"/>
<dbReference type="Proteomes" id="UP000324222">
    <property type="component" value="Unassembled WGS sequence"/>
</dbReference>
<protein>
    <submittedName>
        <fullName evidence="1">Uncharacterized protein</fullName>
    </submittedName>
</protein>
<accession>A0A5B7ETV4</accession>
<dbReference type="EMBL" id="VSRR010003616">
    <property type="protein sequence ID" value="MPC36825.1"/>
    <property type="molecule type" value="Genomic_DNA"/>
</dbReference>
<evidence type="ECO:0000313" key="2">
    <source>
        <dbReference type="Proteomes" id="UP000324222"/>
    </source>
</evidence>
<organism evidence="1 2">
    <name type="scientific">Portunus trituberculatus</name>
    <name type="common">Swimming crab</name>
    <name type="synonym">Neptunus trituberculatus</name>
    <dbReference type="NCBI Taxonomy" id="210409"/>
    <lineage>
        <taxon>Eukaryota</taxon>
        <taxon>Metazoa</taxon>
        <taxon>Ecdysozoa</taxon>
        <taxon>Arthropoda</taxon>
        <taxon>Crustacea</taxon>
        <taxon>Multicrustacea</taxon>
        <taxon>Malacostraca</taxon>
        <taxon>Eumalacostraca</taxon>
        <taxon>Eucarida</taxon>
        <taxon>Decapoda</taxon>
        <taxon>Pleocyemata</taxon>
        <taxon>Brachyura</taxon>
        <taxon>Eubrachyura</taxon>
        <taxon>Portunoidea</taxon>
        <taxon>Portunidae</taxon>
        <taxon>Portuninae</taxon>
        <taxon>Portunus</taxon>
    </lineage>
</organism>
<comment type="caution">
    <text evidence="1">The sequence shown here is derived from an EMBL/GenBank/DDBJ whole genome shotgun (WGS) entry which is preliminary data.</text>
</comment>
<dbReference type="AlphaFoldDB" id="A0A5B7ETV4"/>
<name>A0A5B7ETV4_PORTR</name>
<reference evidence="1 2" key="1">
    <citation type="submission" date="2019-05" db="EMBL/GenBank/DDBJ databases">
        <title>Another draft genome of Portunus trituberculatus and its Hox gene families provides insights of decapod evolution.</title>
        <authorList>
            <person name="Jeong J.-H."/>
            <person name="Song I."/>
            <person name="Kim S."/>
            <person name="Choi T."/>
            <person name="Kim D."/>
            <person name="Ryu S."/>
            <person name="Kim W."/>
        </authorList>
    </citation>
    <scope>NUCLEOTIDE SEQUENCE [LARGE SCALE GENOMIC DNA]</scope>
    <source>
        <tissue evidence="1">Muscle</tissue>
    </source>
</reference>
<keyword evidence="2" id="KW-1185">Reference proteome</keyword>
<sequence length="97" mass="10922">MRNSQHEHYSRDGTSGLAFMSASGLQAPEPKLVFQILTSPSFPAEAKRVHFPDAARWSGSQHREVIHCLWPVNVRPSLEKQPTHFRIPYEDLASLAA</sequence>
<evidence type="ECO:0000313" key="1">
    <source>
        <dbReference type="EMBL" id="MPC36825.1"/>
    </source>
</evidence>